<evidence type="ECO:0000256" key="1">
    <source>
        <dbReference type="SAM" id="MobiDB-lite"/>
    </source>
</evidence>
<feature type="compositionally biased region" description="Basic and acidic residues" evidence="1">
    <location>
        <begin position="1"/>
        <end position="11"/>
    </location>
</feature>
<evidence type="ECO:0000313" key="2">
    <source>
        <dbReference type="EMBL" id="KAJ1612542.1"/>
    </source>
</evidence>
<accession>A0ABQ8P9E0</accession>
<name>A0ABQ8P9E0_9CRYT</name>
<comment type="caution">
    <text evidence="2">The sequence shown here is derived from an EMBL/GenBank/DDBJ whole genome shotgun (WGS) entry which is preliminary data.</text>
</comment>
<feature type="region of interest" description="Disordered" evidence="1">
    <location>
        <begin position="1"/>
        <end position="23"/>
    </location>
</feature>
<gene>
    <name evidence="2" type="ORF">OJ252_1220</name>
</gene>
<proteinExistence type="predicted"/>
<keyword evidence="3" id="KW-1185">Reference proteome</keyword>
<evidence type="ECO:0008006" key="4">
    <source>
        <dbReference type="Google" id="ProtNLM"/>
    </source>
</evidence>
<dbReference type="Proteomes" id="UP001071777">
    <property type="component" value="Unassembled WGS sequence"/>
</dbReference>
<dbReference type="CDD" id="cd14279">
    <property type="entry name" value="CUE"/>
    <property type="match status" value="1"/>
</dbReference>
<reference evidence="2" key="1">
    <citation type="submission" date="2022-10" db="EMBL/GenBank/DDBJ databases">
        <title>Adaptive evolution leads to modifications in subtelomeric GC content in a zoonotic Cryptosporidium species.</title>
        <authorList>
            <person name="Li J."/>
            <person name="Feng Y."/>
            <person name="Xiao L."/>
        </authorList>
    </citation>
    <scope>NUCLEOTIDE SEQUENCE</scope>
    <source>
        <strain evidence="2">25894</strain>
    </source>
</reference>
<organism evidence="2 3">
    <name type="scientific">Cryptosporidium canis</name>
    <dbReference type="NCBI Taxonomy" id="195482"/>
    <lineage>
        <taxon>Eukaryota</taxon>
        <taxon>Sar</taxon>
        <taxon>Alveolata</taxon>
        <taxon>Apicomplexa</taxon>
        <taxon>Conoidasida</taxon>
        <taxon>Coccidia</taxon>
        <taxon>Eucoccidiorida</taxon>
        <taxon>Eimeriorina</taxon>
        <taxon>Cryptosporidiidae</taxon>
        <taxon>Cryptosporidium</taxon>
    </lineage>
</organism>
<dbReference type="EMBL" id="JAPCXB010000045">
    <property type="protein sequence ID" value="KAJ1612542.1"/>
    <property type="molecule type" value="Genomic_DNA"/>
</dbReference>
<sequence length="108" mass="11880">MTDGSREEKDLTSLNASSCEGPEAGSKLNFDIQASLLAAKNAMDEDMKNLSIVHVDAANIQRLSQMFDISPIQAEATLKANNNSVEKSINDLLLNFSEFQNSKIKFQE</sequence>
<evidence type="ECO:0000313" key="3">
    <source>
        <dbReference type="Proteomes" id="UP001071777"/>
    </source>
</evidence>
<protein>
    <recommendedName>
        <fullName evidence="4">Nascent polypeptide-associated complex subunit alpha-like UBA domain-containing protein</fullName>
    </recommendedName>
</protein>